<dbReference type="VEuPathDB" id="PlasmoDB:PmUG01_03025000"/>
<accession>A0A1A8WY09</accession>
<evidence type="ECO:0000313" key="2">
    <source>
        <dbReference type="Proteomes" id="UP000078597"/>
    </source>
</evidence>
<dbReference type="EMBL" id="FLQW01004918">
    <property type="protein sequence ID" value="SBS97847.1"/>
    <property type="molecule type" value="Genomic_DNA"/>
</dbReference>
<protein>
    <submittedName>
        <fullName evidence="1">Uncharacterized protein</fullName>
    </submittedName>
</protein>
<gene>
    <name evidence="1" type="ORF">PMALA_061690</name>
</gene>
<evidence type="ECO:0000313" key="1">
    <source>
        <dbReference type="EMBL" id="SBS97847.1"/>
    </source>
</evidence>
<name>A0A1A8WY09_PLAMA</name>
<proteinExistence type="predicted"/>
<dbReference type="AlphaFoldDB" id="A0A1A8WY09"/>
<reference evidence="2" key="1">
    <citation type="submission" date="2016-05" db="EMBL/GenBank/DDBJ databases">
        <authorList>
            <person name="Naeem Raeece"/>
        </authorList>
    </citation>
    <scope>NUCLEOTIDE SEQUENCE [LARGE SCALE GENOMIC DNA]</scope>
</reference>
<organism evidence="1 2">
    <name type="scientific">Plasmodium malariae</name>
    <dbReference type="NCBI Taxonomy" id="5858"/>
    <lineage>
        <taxon>Eukaryota</taxon>
        <taxon>Sar</taxon>
        <taxon>Alveolata</taxon>
        <taxon>Apicomplexa</taxon>
        <taxon>Aconoidasida</taxon>
        <taxon>Haemosporida</taxon>
        <taxon>Plasmodiidae</taxon>
        <taxon>Plasmodium</taxon>
        <taxon>Plasmodium (Plasmodium)</taxon>
    </lineage>
</organism>
<feature type="non-terminal residue" evidence="1">
    <location>
        <position position="140"/>
    </location>
</feature>
<sequence>MMGINHDFLAGNFMGYPLEENRFTSYKDFNYSKKRVNPLENLNNIFNNSGDYLIELNELREYKRLATQKIKKYESCVYSYKNQIRNLKGPAINLQLINVFVNAICDIVEHLCADINKPVLSALPLIHTILNSTPVVRKNK</sequence>
<dbReference type="Proteomes" id="UP000078597">
    <property type="component" value="Unassembled WGS sequence"/>
</dbReference>